<organism evidence="1 2">
    <name type="scientific">Pseudomonas frederiksbergensis</name>
    <dbReference type="NCBI Taxonomy" id="104087"/>
    <lineage>
        <taxon>Bacteria</taxon>
        <taxon>Pseudomonadati</taxon>
        <taxon>Pseudomonadota</taxon>
        <taxon>Gammaproteobacteria</taxon>
        <taxon>Pseudomonadales</taxon>
        <taxon>Pseudomonadaceae</taxon>
        <taxon>Pseudomonas</taxon>
    </lineage>
</organism>
<proteinExistence type="predicted"/>
<sequence length="239" mass="26531">MNAVAHQDFSEFLDFARTLSLRSVSDDSAKATEIRRAHTQFLALLTTAGELLSESGSVKKEFSDSFKEPGVMYLSEVVSDCSEFIMCVLVGLYRSAGGTLRSAIESYLKAFSANEQPLILQRTSVPDVFNDAAGVSFFSSELGRNVIADLKAVYSNLNAYVHTVSEDHMFGALAVGSFPRWSNNSLELISIFIRVVRLFLYGIVGSRRDLYDRFDHRNKLITNRAMTKAQRRSALGVDS</sequence>
<protein>
    <submittedName>
        <fullName evidence="1">Uncharacterized protein</fullName>
    </submittedName>
</protein>
<dbReference type="EMBL" id="FNTF01000002">
    <property type="protein sequence ID" value="SED77246.1"/>
    <property type="molecule type" value="Genomic_DNA"/>
</dbReference>
<dbReference type="AlphaFoldDB" id="A0A1H5DEI5"/>
<gene>
    <name evidence="1" type="ORF">SAMN04490185_4157</name>
</gene>
<evidence type="ECO:0000313" key="2">
    <source>
        <dbReference type="Proteomes" id="UP000183114"/>
    </source>
</evidence>
<accession>A0A1H5DEI5</accession>
<name>A0A1H5DEI5_9PSED</name>
<reference evidence="1 2" key="1">
    <citation type="submission" date="2016-10" db="EMBL/GenBank/DDBJ databases">
        <authorList>
            <person name="de Groot N.N."/>
        </authorList>
    </citation>
    <scope>NUCLEOTIDE SEQUENCE [LARGE SCALE GENOMIC DNA]</scope>
    <source>
        <strain evidence="1 2">BS3655</strain>
    </source>
</reference>
<evidence type="ECO:0000313" key="1">
    <source>
        <dbReference type="EMBL" id="SED77246.1"/>
    </source>
</evidence>
<dbReference type="Proteomes" id="UP000183114">
    <property type="component" value="Unassembled WGS sequence"/>
</dbReference>
<dbReference type="RefSeq" id="WP_074877011.1">
    <property type="nucleotide sequence ID" value="NZ_FNTF01000002.1"/>
</dbReference>